<sequence length="57" mass="7474">MNIESHERHKEDFHFFNLMSPIFFFHKKFYSFYFRDKYHQKFFLLIMFKYKFLSKNF</sequence>
<dbReference type="EMBL" id="CM001402">
    <property type="protein sequence ID" value="EHO40215.1"/>
    <property type="molecule type" value="Genomic_DNA"/>
</dbReference>
<dbReference type="Proteomes" id="UP000004671">
    <property type="component" value="Chromosome"/>
</dbReference>
<dbReference type="AlphaFoldDB" id="H1XS51"/>
<dbReference type="STRING" id="880073.Cabys_3406"/>
<evidence type="ECO:0000313" key="4">
    <source>
        <dbReference type="Proteomes" id="UP000183868"/>
    </source>
</evidence>
<evidence type="ECO:0000313" key="1">
    <source>
        <dbReference type="EMBL" id="APF20154.1"/>
    </source>
</evidence>
<evidence type="ECO:0000313" key="2">
    <source>
        <dbReference type="EMBL" id="EHO40215.1"/>
    </source>
</evidence>
<dbReference type="PaxDb" id="880073-Calab_0572"/>
<gene>
    <name evidence="1" type="ORF">Cabys_3406</name>
    <name evidence="2" type="ORF">Calab_0572</name>
</gene>
<dbReference type="EMBL" id="CP018099">
    <property type="protein sequence ID" value="APF20154.1"/>
    <property type="molecule type" value="Genomic_DNA"/>
</dbReference>
<evidence type="ECO:0000313" key="3">
    <source>
        <dbReference type="Proteomes" id="UP000004671"/>
    </source>
</evidence>
<accession>H1XS51</accession>
<dbReference type="KEGG" id="caby:Cabys_3406"/>
<dbReference type="InParanoid" id="H1XS51"/>
<reference evidence="1 4" key="2">
    <citation type="submission" date="2016-11" db="EMBL/GenBank/DDBJ databases">
        <title>Genomic analysis of Caldithrix abyssi and proposal of a novel bacterial phylum Caldithrichaeota.</title>
        <authorList>
            <person name="Kublanov I."/>
            <person name="Sigalova O."/>
            <person name="Gavrilov S."/>
            <person name="Lebedinsky A."/>
            <person name="Ivanova N."/>
            <person name="Daum C."/>
            <person name="Reddy T."/>
            <person name="Klenk H.P."/>
            <person name="Goker M."/>
            <person name="Reva O."/>
            <person name="Miroshnichenko M."/>
            <person name="Kyprides N."/>
            <person name="Woyke T."/>
            <person name="Gelfand M."/>
        </authorList>
    </citation>
    <scope>NUCLEOTIDE SEQUENCE [LARGE SCALE GENOMIC DNA]</scope>
    <source>
        <strain evidence="1 4">LF13</strain>
    </source>
</reference>
<dbReference type="Proteomes" id="UP000183868">
    <property type="component" value="Chromosome"/>
</dbReference>
<keyword evidence="3" id="KW-1185">Reference proteome</keyword>
<organism evidence="2 3">
    <name type="scientific">Caldithrix abyssi DSM 13497</name>
    <dbReference type="NCBI Taxonomy" id="880073"/>
    <lineage>
        <taxon>Bacteria</taxon>
        <taxon>Pseudomonadati</taxon>
        <taxon>Calditrichota</taxon>
        <taxon>Calditrichia</taxon>
        <taxon>Calditrichales</taxon>
        <taxon>Calditrichaceae</taxon>
        <taxon>Caldithrix</taxon>
    </lineage>
</organism>
<protein>
    <submittedName>
        <fullName evidence="2">Uncharacterized protein</fullName>
    </submittedName>
</protein>
<proteinExistence type="predicted"/>
<dbReference type="HOGENOM" id="CLU_2987935_0_0_0"/>
<reference evidence="2 3" key="1">
    <citation type="submission" date="2011-09" db="EMBL/GenBank/DDBJ databases">
        <title>The permanent draft genome of Caldithrix abyssi DSM 13497.</title>
        <authorList>
            <consortium name="US DOE Joint Genome Institute (JGI-PGF)"/>
            <person name="Lucas S."/>
            <person name="Han J."/>
            <person name="Lapidus A."/>
            <person name="Bruce D."/>
            <person name="Goodwin L."/>
            <person name="Pitluck S."/>
            <person name="Peters L."/>
            <person name="Kyrpides N."/>
            <person name="Mavromatis K."/>
            <person name="Ivanova N."/>
            <person name="Mikhailova N."/>
            <person name="Chertkov O."/>
            <person name="Detter J.C."/>
            <person name="Tapia R."/>
            <person name="Han C."/>
            <person name="Land M."/>
            <person name="Hauser L."/>
            <person name="Markowitz V."/>
            <person name="Cheng J.-F."/>
            <person name="Hugenholtz P."/>
            <person name="Woyke T."/>
            <person name="Wu D."/>
            <person name="Spring S."/>
            <person name="Brambilla E."/>
            <person name="Klenk H.-P."/>
            <person name="Eisen J.A."/>
        </authorList>
    </citation>
    <scope>NUCLEOTIDE SEQUENCE [LARGE SCALE GENOMIC DNA]</scope>
    <source>
        <strain evidence="2 3">DSM 13497</strain>
    </source>
</reference>
<name>H1XS51_CALAY</name>